<feature type="domain" description="Thioredoxin" evidence="7">
    <location>
        <begin position="17"/>
        <end position="165"/>
    </location>
</feature>
<comment type="caution">
    <text evidence="8">The sequence shown here is derived from an EMBL/GenBank/DDBJ whole genome shotgun (WGS) entry which is preliminary data.</text>
</comment>
<reference evidence="8 9" key="1">
    <citation type="journal article" date="2013" name="Genome Announc.">
        <title>Draft Genome Sequence of Helicobacter fennelliae Strain MRY12-0050, Isolated from a Bacteremia Patient.</title>
        <authorList>
            <person name="Rimbara E."/>
            <person name="Matsui M."/>
            <person name="Mori S."/>
            <person name="Suzuki S."/>
            <person name="Suzuki M."/>
            <person name="Kim H."/>
            <person name="Sekizuka T."/>
            <person name="Kuroda M."/>
            <person name="Shibayama K."/>
        </authorList>
    </citation>
    <scope>NUCLEOTIDE SEQUENCE [LARGE SCALE GENOMIC DNA]</scope>
    <source>
        <strain evidence="8 9">MRY12-0050</strain>
    </source>
</reference>
<comment type="catalytic activity">
    <reaction evidence="6">
        <text>a hydroperoxide + [thioredoxin]-dithiol = an alcohol + [thioredoxin]-disulfide + H2O</text>
        <dbReference type="Rhea" id="RHEA:62620"/>
        <dbReference type="Rhea" id="RHEA-COMP:10698"/>
        <dbReference type="Rhea" id="RHEA-COMP:10700"/>
        <dbReference type="ChEBI" id="CHEBI:15377"/>
        <dbReference type="ChEBI" id="CHEBI:29950"/>
        <dbReference type="ChEBI" id="CHEBI:30879"/>
        <dbReference type="ChEBI" id="CHEBI:35924"/>
        <dbReference type="ChEBI" id="CHEBI:50058"/>
        <dbReference type="EC" id="1.11.1.24"/>
    </reaction>
</comment>
<evidence type="ECO:0000313" key="8">
    <source>
        <dbReference type="EMBL" id="GAD19023.1"/>
    </source>
</evidence>
<dbReference type="Gene3D" id="3.40.30.10">
    <property type="entry name" value="Glutaredoxin"/>
    <property type="match status" value="1"/>
</dbReference>
<dbReference type="SUPFAM" id="SSF52833">
    <property type="entry name" value="Thioredoxin-like"/>
    <property type="match status" value="1"/>
</dbReference>
<evidence type="ECO:0000256" key="1">
    <source>
        <dbReference type="ARBA" id="ARBA00022559"/>
    </source>
</evidence>
<keyword evidence="2 6" id="KW-0049">Antioxidant</keyword>
<dbReference type="OrthoDB" id="9781543at2"/>
<keyword evidence="9" id="KW-1185">Reference proteome</keyword>
<dbReference type="EC" id="1.11.1.24" evidence="6"/>
<dbReference type="InterPro" id="IPR013766">
    <property type="entry name" value="Thioredoxin_domain"/>
</dbReference>
<evidence type="ECO:0000256" key="2">
    <source>
        <dbReference type="ARBA" id="ARBA00022862"/>
    </source>
</evidence>
<dbReference type="Proteomes" id="UP000018143">
    <property type="component" value="Unassembled WGS sequence"/>
</dbReference>
<dbReference type="STRING" id="1325130.HFN_0154"/>
<dbReference type="EMBL" id="BASD01000012">
    <property type="protein sequence ID" value="GAD19023.1"/>
    <property type="molecule type" value="Genomic_DNA"/>
</dbReference>
<evidence type="ECO:0000259" key="7">
    <source>
        <dbReference type="PROSITE" id="PS51352"/>
    </source>
</evidence>
<dbReference type="Pfam" id="PF08534">
    <property type="entry name" value="Redoxin"/>
    <property type="match status" value="1"/>
</dbReference>
<comment type="similarity">
    <text evidence="6">Belongs to the peroxiredoxin family. Tpx subfamily.</text>
</comment>
<organism evidence="8 9">
    <name type="scientific">Helicobacter fennelliae MRY12-0050</name>
    <dbReference type="NCBI Taxonomy" id="1325130"/>
    <lineage>
        <taxon>Bacteria</taxon>
        <taxon>Pseudomonadati</taxon>
        <taxon>Campylobacterota</taxon>
        <taxon>Epsilonproteobacteria</taxon>
        <taxon>Campylobacterales</taxon>
        <taxon>Helicobacteraceae</taxon>
        <taxon>Helicobacter</taxon>
    </lineage>
</organism>
<dbReference type="AlphaFoldDB" id="T1DVT3"/>
<dbReference type="InterPro" id="IPR018219">
    <property type="entry name" value="Tpx_CS"/>
</dbReference>
<dbReference type="HAMAP" id="MF_00269">
    <property type="entry name" value="Tpx"/>
    <property type="match status" value="1"/>
</dbReference>
<dbReference type="InterPro" id="IPR013740">
    <property type="entry name" value="Redoxin"/>
</dbReference>
<name>T1DVT3_9HELI</name>
<feature type="active site" description="Cysteine sulfenic acid (-SOH) intermediate" evidence="6">
    <location>
        <position position="59"/>
    </location>
</feature>
<dbReference type="RefSeq" id="WP_023948120.1">
    <property type="nucleotide sequence ID" value="NZ_BASD01000012.1"/>
</dbReference>
<dbReference type="InterPro" id="IPR036249">
    <property type="entry name" value="Thioredoxin-like_sf"/>
</dbReference>
<dbReference type="GO" id="GO:0008379">
    <property type="term" value="F:thioredoxin peroxidase activity"/>
    <property type="evidence" value="ECO:0007669"/>
    <property type="project" value="UniProtKB-UniRule"/>
</dbReference>
<proteinExistence type="inferred from homology"/>
<dbReference type="CDD" id="cd03014">
    <property type="entry name" value="PRX_Atyp2cys"/>
    <property type="match status" value="1"/>
</dbReference>
<keyword evidence="3 6" id="KW-0560">Oxidoreductase</keyword>
<evidence type="ECO:0000313" key="9">
    <source>
        <dbReference type="Proteomes" id="UP000018143"/>
    </source>
</evidence>
<dbReference type="InterPro" id="IPR050455">
    <property type="entry name" value="Tpx_Peroxidase_subfamily"/>
</dbReference>
<protein>
    <recommendedName>
        <fullName evidence="6">Thiol peroxidase</fullName>
        <shortName evidence="6">Tpx</shortName>
        <ecNumber evidence="6">1.11.1.24</ecNumber>
    </recommendedName>
    <alternativeName>
        <fullName evidence="6">Peroxiredoxin tpx</fullName>
        <shortName evidence="6">Prx</shortName>
    </alternativeName>
    <alternativeName>
        <fullName evidence="6">Thioredoxin peroxidase</fullName>
    </alternativeName>
    <alternativeName>
        <fullName evidence="6">Thioredoxin-dependent peroxiredoxin</fullName>
    </alternativeName>
</protein>
<gene>
    <name evidence="6" type="primary">tpx</name>
    <name evidence="8" type="ORF">HFN_0154</name>
</gene>
<evidence type="ECO:0000256" key="3">
    <source>
        <dbReference type="ARBA" id="ARBA00023002"/>
    </source>
</evidence>
<dbReference type="eggNOG" id="COG2077">
    <property type="taxonomic scope" value="Bacteria"/>
</dbReference>
<dbReference type="PANTHER" id="PTHR43110:SF1">
    <property type="entry name" value="THIOL PEROXIDASE"/>
    <property type="match status" value="1"/>
</dbReference>
<accession>T1DVT3</accession>
<dbReference type="PANTHER" id="PTHR43110">
    <property type="entry name" value="THIOL PEROXIDASE"/>
    <property type="match status" value="1"/>
</dbReference>
<keyword evidence="5 6" id="KW-0676">Redox-active center</keyword>
<keyword evidence="4 6" id="KW-1015">Disulfide bond</keyword>
<comment type="subunit">
    <text evidence="6">Homodimer.</text>
</comment>
<dbReference type="PROSITE" id="PS01265">
    <property type="entry name" value="TPX"/>
    <property type="match status" value="1"/>
</dbReference>
<comment type="function">
    <text evidence="6">Thiol-specific peroxidase that catalyzes the reduction of hydrogen peroxide and organic hydroperoxides to water and alcohols, respectively. Plays a role in cell protection against oxidative stress by detoxifying peroxides.</text>
</comment>
<evidence type="ECO:0000256" key="6">
    <source>
        <dbReference type="HAMAP-Rule" id="MF_00269"/>
    </source>
</evidence>
<evidence type="ECO:0000256" key="4">
    <source>
        <dbReference type="ARBA" id="ARBA00023157"/>
    </source>
</evidence>
<comment type="miscellaneous">
    <text evidence="6">The active site is a conserved redox-active cysteine residue, the peroxidatic cysteine (C(P)), which makes the nucleophilic attack on the peroxide substrate. The peroxide oxidizes the C(P)-SH to cysteine sulfenic acid (C(P)-SOH), which then reacts with another cysteine residue, the resolving cysteine (C(R)), to form a disulfide bridge. The disulfide is subsequently reduced by an appropriate electron donor to complete the catalytic cycle. In this atypical 2-Cys peroxiredoxin, C(R) is present in the same subunit to form an intramolecular disulfide. The disulfide is subsequently reduced by thioredoxin.</text>
</comment>
<dbReference type="PROSITE" id="PS51352">
    <property type="entry name" value="THIOREDOXIN_2"/>
    <property type="match status" value="1"/>
</dbReference>
<dbReference type="InterPro" id="IPR002065">
    <property type="entry name" value="TPX"/>
</dbReference>
<feature type="disulfide bond" description="Redox-active" evidence="6">
    <location>
        <begin position="59"/>
        <end position="93"/>
    </location>
</feature>
<keyword evidence="1 6" id="KW-0575">Peroxidase</keyword>
<evidence type="ECO:0000256" key="5">
    <source>
        <dbReference type="ARBA" id="ARBA00023284"/>
    </source>
</evidence>
<dbReference type="NCBIfam" id="NF001808">
    <property type="entry name" value="PRK00522.1"/>
    <property type="match status" value="1"/>
</dbReference>
<sequence length="165" mass="17643">MNVKFKGQNATLKGSPLKIGDNAPEVKLVGKDLSEVTIGGAQGKTQIINIVPSLDTGVCATQARTFNQKAAGLKDCIVYVVSMDLPFAMGRFCSTEGIENLVVASDFVNKALGEKYGVLLVDSPLKGLLSRAVLVINPQGKLIYQEICEEITNEPDYEAAIKAIQ</sequence>